<reference evidence="7" key="1">
    <citation type="submission" date="2018-06" db="EMBL/GenBank/DDBJ databases">
        <authorList>
            <person name="Zhirakovskaya E."/>
        </authorList>
    </citation>
    <scope>NUCLEOTIDE SEQUENCE</scope>
</reference>
<proteinExistence type="inferred from homology"/>
<feature type="region of interest" description="Disordered" evidence="4">
    <location>
        <begin position="126"/>
        <end position="145"/>
    </location>
</feature>
<keyword evidence="2" id="KW-0547">Nucleotide-binding</keyword>
<dbReference type="InterPro" id="IPR036726">
    <property type="entry name" value="GTP1_OBG_dom_sf"/>
</dbReference>
<dbReference type="PROSITE" id="PS51883">
    <property type="entry name" value="OBG"/>
    <property type="match status" value="1"/>
</dbReference>
<dbReference type="PANTHER" id="PTHR11702:SF31">
    <property type="entry name" value="MITOCHONDRIAL RIBOSOME-ASSOCIATED GTPASE 2"/>
    <property type="match status" value="1"/>
</dbReference>
<dbReference type="InterPro" id="IPR006169">
    <property type="entry name" value="GTP1_OBG_dom"/>
</dbReference>
<evidence type="ECO:0000313" key="7">
    <source>
        <dbReference type="EMBL" id="VAW32358.1"/>
    </source>
</evidence>
<dbReference type="GO" id="GO:0005525">
    <property type="term" value="F:GTP binding"/>
    <property type="evidence" value="ECO:0007669"/>
    <property type="project" value="UniProtKB-KW"/>
</dbReference>
<dbReference type="PROSITE" id="PS00905">
    <property type="entry name" value="GTP1_OBG"/>
    <property type="match status" value="1"/>
</dbReference>
<evidence type="ECO:0000259" key="5">
    <source>
        <dbReference type="PROSITE" id="PS51710"/>
    </source>
</evidence>
<dbReference type="InterPro" id="IPR027417">
    <property type="entry name" value="P-loop_NTPase"/>
</dbReference>
<dbReference type="EMBL" id="UOEV01000040">
    <property type="protein sequence ID" value="VAW32358.1"/>
    <property type="molecule type" value="Genomic_DNA"/>
</dbReference>
<evidence type="ECO:0000256" key="2">
    <source>
        <dbReference type="ARBA" id="ARBA00022741"/>
    </source>
</evidence>
<evidence type="ECO:0000259" key="6">
    <source>
        <dbReference type="PROSITE" id="PS51883"/>
    </source>
</evidence>
<dbReference type="InterPro" id="IPR031167">
    <property type="entry name" value="G_OBG"/>
</dbReference>
<evidence type="ECO:0000256" key="3">
    <source>
        <dbReference type="ARBA" id="ARBA00023134"/>
    </source>
</evidence>
<dbReference type="GO" id="GO:0003924">
    <property type="term" value="F:GTPase activity"/>
    <property type="evidence" value="ECO:0007669"/>
    <property type="project" value="InterPro"/>
</dbReference>
<name>A0A3B0UNG2_9ZZZZ</name>
<dbReference type="InterPro" id="IPR006074">
    <property type="entry name" value="GTP1-OBG_CS"/>
</dbReference>
<dbReference type="PANTHER" id="PTHR11702">
    <property type="entry name" value="DEVELOPMENTALLY REGULATED GTP-BINDING PROTEIN-RELATED"/>
    <property type="match status" value="1"/>
</dbReference>
<dbReference type="Pfam" id="PF01926">
    <property type="entry name" value="MMR_HSR1"/>
    <property type="match status" value="1"/>
</dbReference>
<organism evidence="7">
    <name type="scientific">hydrothermal vent metagenome</name>
    <dbReference type="NCBI Taxonomy" id="652676"/>
    <lineage>
        <taxon>unclassified sequences</taxon>
        <taxon>metagenomes</taxon>
        <taxon>ecological metagenomes</taxon>
    </lineage>
</organism>
<dbReference type="GO" id="GO:0000287">
    <property type="term" value="F:magnesium ion binding"/>
    <property type="evidence" value="ECO:0007669"/>
    <property type="project" value="InterPro"/>
</dbReference>
<dbReference type="HAMAP" id="MF_01454">
    <property type="entry name" value="GTPase_Obg"/>
    <property type="match status" value="1"/>
</dbReference>
<evidence type="ECO:0000256" key="4">
    <source>
        <dbReference type="SAM" id="MobiDB-lite"/>
    </source>
</evidence>
<feature type="domain" description="Obg" evidence="6">
    <location>
        <begin position="1"/>
        <end position="158"/>
    </location>
</feature>
<dbReference type="SUPFAM" id="SSF52540">
    <property type="entry name" value="P-loop containing nucleoside triphosphate hydrolases"/>
    <property type="match status" value="1"/>
</dbReference>
<dbReference type="NCBIfam" id="TIGR02729">
    <property type="entry name" value="Obg_CgtA"/>
    <property type="match status" value="1"/>
</dbReference>
<dbReference type="PRINTS" id="PR00326">
    <property type="entry name" value="GTP1OBG"/>
</dbReference>
<evidence type="ECO:0000256" key="1">
    <source>
        <dbReference type="ARBA" id="ARBA00007699"/>
    </source>
</evidence>
<dbReference type="PROSITE" id="PS51710">
    <property type="entry name" value="G_OBG"/>
    <property type="match status" value="1"/>
</dbReference>
<dbReference type="InterPro" id="IPR006073">
    <property type="entry name" value="GTP-bd"/>
</dbReference>
<dbReference type="CDD" id="cd01898">
    <property type="entry name" value="Obg"/>
    <property type="match status" value="1"/>
</dbReference>
<dbReference type="Pfam" id="PF01018">
    <property type="entry name" value="GTP1_OBG"/>
    <property type="match status" value="1"/>
</dbReference>
<accession>A0A3B0UNG2</accession>
<keyword evidence="3" id="KW-0342">GTP-binding</keyword>
<gene>
    <name evidence="7" type="ORF">MNBD_CPR01-579</name>
</gene>
<dbReference type="FunFam" id="2.70.210.12:FF:000001">
    <property type="entry name" value="GTPase Obg"/>
    <property type="match status" value="1"/>
</dbReference>
<dbReference type="InterPro" id="IPR045086">
    <property type="entry name" value="OBG_GTPase"/>
</dbReference>
<dbReference type="NCBIfam" id="NF008956">
    <property type="entry name" value="PRK12299.1"/>
    <property type="match status" value="1"/>
</dbReference>
<sequence>MALIDSIRIKISAGNGGSGIVRWTRERGRPKGGPCGGDGGRGGNVMLEGVRDISALASYRYKKTLSAEDGHGGGYNKKHGANGESLILRVPIGTVARMPDLEREIEIMKEGERIVLLSGGAGGFGNDHFKSSTNQNPLEATPGKTGESGIVSLELKLIADAGLIGLPSAGKSSLLNAITHARAKIGAYPFTTLEPNLGDFYGYILADIPGLIEGASEGKGLGTRFLKHIERTEILIHLVSSEQENPVESYKSIRKELETFESDLSKKREIIVLSKTDLVSEKEISERMNMLKEESSSDEVYSVSIQNSESLKTFSDQLAQIFADK</sequence>
<dbReference type="Gene3D" id="2.70.210.12">
    <property type="entry name" value="GTP1/OBG domain"/>
    <property type="match status" value="1"/>
</dbReference>
<comment type="similarity">
    <text evidence="1">Belongs to the TRAFAC class OBG-HflX-like GTPase superfamily. OBG GTPase family.</text>
</comment>
<protein>
    <submittedName>
        <fullName evidence="7">GTP-binding protein Obg</fullName>
    </submittedName>
</protein>
<dbReference type="InterPro" id="IPR014100">
    <property type="entry name" value="GTP-bd_Obg/CgtA"/>
</dbReference>
<dbReference type="AlphaFoldDB" id="A0A3B0UNG2"/>
<dbReference type="Gene3D" id="3.40.50.300">
    <property type="entry name" value="P-loop containing nucleotide triphosphate hydrolases"/>
    <property type="match status" value="1"/>
</dbReference>
<dbReference type="PIRSF" id="PIRSF002401">
    <property type="entry name" value="GTP_bd_Obg/CgtA"/>
    <property type="match status" value="1"/>
</dbReference>
<dbReference type="SUPFAM" id="SSF82051">
    <property type="entry name" value="Obg GTP-binding protein N-terminal domain"/>
    <property type="match status" value="1"/>
</dbReference>
<feature type="domain" description="OBG-type G" evidence="5">
    <location>
        <begin position="159"/>
        <end position="323"/>
    </location>
</feature>